<proteinExistence type="predicted"/>
<dbReference type="GO" id="GO:0030639">
    <property type="term" value="P:polyketide biosynthetic process"/>
    <property type="evidence" value="ECO:0007669"/>
    <property type="project" value="TreeGrafter"/>
</dbReference>
<dbReference type="Gene3D" id="3.40.47.10">
    <property type="match status" value="1"/>
</dbReference>
<dbReference type="Gramene" id="OBART12G04560.2">
    <property type="protein sequence ID" value="OBART12G04560.2"/>
    <property type="gene ID" value="OBART12G04560"/>
</dbReference>
<reference evidence="3" key="2">
    <citation type="submission" date="2015-03" db="UniProtKB">
        <authorList>
            <consortium name="EnsemblPlants"/>
        </authorList>
    </citation>
    <scope>IDENTIFICATION</scope>
</reference>
<dbReference type="STRING" id="65489.A0A0D3HRZ8"/>
<feature type="compositionally biased region" description="Low complexity" evidence="1">
    <location>
        <begin position="194"/>
        <end position="203"/>
    </location>
</feature>
<evidence type="ECO:0000259" key="2">
    <source>
        <dbReference type="Pfam" id="PF00195"/>
    </source>
</evidence>
<dbReference type="Pfam" id="PF00195">
    <property type="entry name" value="Chal_sti_synt_N"/>
    <property type="match status" value="1"/>
</dbReference>
<dbReference type="eggNOG" id="ENOG502QRSY">
    <property type="taxonomic scope" value="Eukaryota"/>
</dbReference>
<reference evidence="3" key="1">
    <citation type="journal article" date="2009" name="Rice">
        <title>De Novo Next Generation Sequencing of Plant Genomes.</title>
        <authorList>
            <person name="Rounsley S."/>
            <person name="Marri P.R."/>
            <person name="Yu Y."/>
            <person name="He R."/>
            <person name="Sisneros N."/>
            <person name="Goicoechea J.L."/>
            <person name="Lee S.J."/>
            <person name="Angelova A."/>
            <person name="Kudrna D."/>
            <person name="Luo M."/>
            <person name="Affourtit J."/>
            <person name="Desany B."/>
            <person name="Knight J."/>
            <person name="Niazi F."/>
            <person name="Egholm M."/>
            <person name="Wing R.A."/>
        </authorList>
    </citation>
    <scope>NUCLEOTIDE SEQUENCE [LARGE SCALE GENOMIC DNA]</scope>
    <source>
        <strain evidence="3">cv. IRGC 105608</strain>
    </source>
</reference>
<dbReference type="PANTHER" id="PTHR11877">
    <property type="entry name" value="HYDROXYMETHYLGLUTARYL-COA SYNTHASE"/>
    <property type="match status" value="1"/>
</dbReference>
<evidence type="ECO:0000313" key="3">
    <source>
        <dbReference type="EnsemblPlants" id="OBART12G04560.2"/>
    </source>
</evidence>
<feature type="region of interest" description="Disordered" evidence="1">
    <location>
        <begin position="163"/>
        <end position="250"/>
    </location>
</feature>
<dbReference type="InterPro" id="IPR001099">
    <property type="entry name" value="Chalcone/stilbene_synt_N"/>
</dbReference>
<evidence type="ECO:0000256" key="1">
    <source>
        <dbReference type="SAM" id="MobiDB-lite"/>
    </source>
</evidence>
<dbReference type="InterPro" id="IPR016039">
    <property type="entry name" value="Thiolase-like"/>
</dbReference>
<feature type="domain" description="Chalcone/stilbene synthase N-terminal" evidence="2">
    <location>
        <begin position="3"/>
        <end position="141"/>
    </location>
</feature>
<dbReference type="Proteomes" id="UP000026960">
    <property type="component" value="Chromosome 12"/>
</dbReference>
<protein>
    <recommendedName>
        <fullName evidence="2">Chalcone/stilbene synthase N-terminal domain-containing protein</fullName>
    </recommendedName>
</protein>
<feature type="compositionally biased region" description="Pro residues" evidence="1">
    <location>
        <begin position="233"/>
        <end position="242"/>
    </location>
</feature>
<dbReference type="SUPFAM" id="SSF53901">
    <property type="entry name" value="Thiolase-like"/>
    <property type="match status" value="1"/>
</dbReference>
<evidence type="ECO:0000313" key="4">
    <source>
        <dbReference type="Proteomes" id="UP000026960"/>
    </source>
</evidence>
<dbReference type="GO" id="GO:0016747">
    <property type="term" value="F:acyltransferase activity, transferring groups other than amino-acyl groups"/>
    <property type="evidence" value="ECO:0007669"/>
    <property type="project" value="InterPro"/>
</dbReference>
<dbReference type="InterPro" id="IPR011141">
    <property type="entry name" value="Polyketide_synthase_type-III"/>
</dbReference>
<dbReference type="PANTHER" id="PTHR11877:SF47">
    <property type="entry name" value="OS11G0529900 PROTEIN"/>
    <property type="match status" value="1"/>
</dbReference>
<organism evidence="3">
    <name type="scientific">Oryza barthii</name>
    <dbReference type="NCBI Taxonomy" id="65489"/>
    <lineage>
        <taxon>Eukaryota</taxon>
        <taxon>Viridiplantae</taxon>
        <taxon>Streptophyta</taxon>
        <taxon>Embryophyta</taxon>
        <taxon>Tracheophyta</taxon>
        <taxon>Spermatophyta</taxon>
        <taxon>Magnoliopsida</taxon>
        <taxon>Liliopsida</taxon>
        <taxon>Poales</taxon>
        <taxon>Poaceae</taxon>
        <taxon>BOP clade</taxon>
        <taxon>Oryzoideae</taxon>
        <taxon>Oryzeae</taxon>
        <taxon>Oryzinae</taxon>
        <taxon>Oryza</taxon>
    </lineage>
</organism>
<name>A0A0D3HRZ8_9ORYZ</name>
<feature type="compositionally biased region" description="Pro residues" evidence="1">
    <location>
        <begin position="167"/>
        <end position="177"/>
    </location>
</feature>
<keyword evidence="4" id="KW-1185">Reference proteome</keyword>
<accession>A0A0D3HRZ8</accession>
<dbReference type="HOGENOM" id="CLU_034992_4_0_1"/>
<dbReference type="AlphaFoldDB" id="A0A0D3HRZ8"/>
<sequence length="265" mass="28273">MSHTEETIAGHRELLNRAAPSLDVRLSFAQDVMPELAMVTAARAIAEWDHPAADITHLVISTNAGAHTLGADKRLRAILLHARLLRLAKDIADNTRGARVLVACAKVFLIAPVALDEAHLDTLVAVSLFGRGASAVIVGTNSRAPVKNPVFHMVSNRMGVRARAVASPPPPPQPQPPADQTRSRGRAEPLSANSPTPARLRALLPPPERREPQSPPRPTPNSQARPASRRRAVPPPPPPTPSALPREAEKPKVIVVCCCGAVILD</sequence>
<dbReference type="EnsemblPlants" id="OBART12G04560.2">
    <property type="protein sequence ID" value="OBART12G04560.2"/>
    <property type="gene ID" value="OBART12G04560"/>
</dbReference>